<dbReference type="Proteomes" id="UP000601789">
    <property type="component" value="Unassembled WGS sequence"/>
</dbReference>
<gene>
    <name evidence="3" type="ORF">IOD40_08180</name>
</gene>
<feature type="transmembrane region" description="Helical" evidence="1">
    <location>
        <begin position="48"/>
        <end position="66"/>
    </location>
</feature>
<feature type="transmembrane region" description="Helical" evidence="1">
    <location>
        <begin position="86"/>
        <end position="109"/>
    </location>
</feature>
<dbReference type="RefSeq" id="WP_198476050.1">
    <property type="nucleotide sequence ID" value="NZ_JADGMQ010000004.1"/>
</dbReference>
<evidence type="ECO:0000256" key="1">
    <source>
        <dbReference type="SAM" id="Phobius"/>
    </source>
</evidence>
<feature type="domain" description="DUF1468" evidence="2">
    <location>
        <begin position="14"/>
        <end position="148"/>
    </location>
</feature>
<evidence type="ECO:0000313" key="4">
    <source>
        <dbReference type="Proteomes" id="UP000601789"/>
    </source>
</evidence>
<proteinExistence type="predicted"/>
<keyword evidence="1" id="KW-0472">Membrane</keyword>
<accession>A0ABS0SBG9</accession>
<comment type="caution">
    <text evidence="3">The sequence shown here is derived from an EMBL/GenBank/DDBJ whole genome shotgun (WGS) entry which is preliminary data.</text>
</comment>
<organism evidence="3 4">
    <name type="scientific">Aquamicrobium zhengzhouense</name>
    <dbReference type="NCBI Taxonomy" id="2781738"/>
    <lineage>
        <taxon>Bacteria</taxon>
        <taxon>Pseudomonadati</taxon>
        <taxon>Pseudomonadota</taxon>
        <taxon>Alphaproteobacteria</taxon>
        <taxon>Hyphomicrobiales</taxon>
        <taxon>Phyllobacteriaceae</taxon>
        <taxon>Aquamicrobium</taxon>
    </lineage>
</organism>
<dbReference type="EMBL" id="JADGMQ010000004">
    <property type="protein sequence ID" value="MBI1620638.1"/>
    <property type="molecule type" value="Genomic_DNA"/>
</dbReference>
<dbReference type="InterPro" id="IPR009936">
    <property type="entry name" value="DUF1468"/>
</dbReference>
<dbReference type="Pfam" id="PF07331">
    <property type="entry name" value="TctB"/>
    <property type="match status" value="1"/>
</dbReference>
<reference evidence="3 4" key="1">
    <citation type="submission" date="2020-10" db="EMBL/GenBank/DDBJ databases">
        <title>Aquamicrobium zhengzhouensis sp. nov., a exopolysaccharide producing bacterium isolated from farmland soil.</title>
        <authorList>
            <person name="Wang X."/>
        </authorList>
    </citation>
    <scope>NUCLEOTIDE SEQUENCE [LARGE SCALE GENOMIC DNA]</scope>
    <source>
        <strain evidence="4">cd-1</strain>
    </source>
</reference>
<evidence type="ECO:0000313" key="3">
    <source>
        <dbReference type="EMBL" id="MBI1620638.1"/>
    </source>
</evidence>
<feature type="transmembrane region" description="Helical" evidence="1">
    <location>
        <begin position="12"/>
        <end position="28"/>
    </location>
</feature>
<evidence type="ECO:0000259" key="2">
    <source>
        <dbReference type="Pfam" id="PF07331"/>
    </source>
</evidence>
<sequence>MSTSTKIANKPALVVGIALILVAILTAYDASTMNIRSGYGVGPNATSYLVAGILAILGFSHLPVALKRMDGDVPSADWKAVGLVGLALASLIICIAMGGGFVLGSALLFAFTARAFGRTRFIADFAIGVVIGFLIFLLFNKLLSLSLPVGPLERLF</sequence>
<feature type="transmembrane region" description="Helical" evidence="1">
    <location>
        <begin position="121"/>
        <end position="139"/>
    </location>
</feature>
<keyword evidence="4" id="KW-1185">Reference proteome</keyword>
<keyword evidence="1" id="KW-0812">Transmembrane</keyword>
<name>A0ABS0SBG9_9HYPH</name>
<protein>
    <submittedName>
        <fullName evidence="3">Tripartite tricarboxylate transporter TctB family protein</fullName>
    </submittedName>
</protein>
<keyword evidence="1" id="KW-1133">Transmembrane helix</keyword>